<proteinExistence type="predicted"/>
<organism evidence="2 3">
    <name type="scientific">Carya illinoinensis</name>
    <name type="common">Pecan</name>
    <dbReference type="NCBI Taxonomy" id="32201"/>
    <lineage>
        <taxon>Eukaryota</taxon>
        <taxon>Viridiplantae</taxon>
        <taxon>Streptophyta</taxon>
        <taxon>Embryophyta</taxon>
        <taxon>Tracheophyta</taxon>
        <taxon>Spermatophyta</taxon>
        <taxon>Magnoliopsida</taxon>
        <taxon>eudicotyledons</taxon>
        <taxon>Gunneridae</taxon>
        <taxon>Pentapetalae</taxon>
        <taxon>rosids</taxon>
        <taxon>fabids</taxon>
        <taxon>Fagales</taxon>
        <taxon>Juglandaceae</taxon>
        <taxon>Carya</taxon>
    </lineage>
</organism>
<protein>
    <submittedName>
        <fullName evidence="2">Uncharacterized protein</fullName>
    </submittedName>
</protein>
<reference evidence="2" key="1">
    <citation type="submission" date="2021-01" db="EMBL/GenBank/DDBJ databases">
        <authorList>
            <person name="Lovell J.T."/>
            <person name="Bentley N."/>
            <person name="Bhattarai G."/>
            <person name="Jenkins J.W."/>
            <person name="Sreedasyam A."/>
            <person name="Alarcon Y."/>
            <person name="Bock C."/>
            <person name="Boston L."/>
            <person name="Carlson J."/>
            <person name="Cervantes K."/>
            <person name="Clermont K."/>
            <person name="Krom N."/>
            <person name="Kubenka K."/>
            <person name="Mamidi S."/>
            <person name="Mattison C."/>
            <person name="Monteros M."/>
            <person name="Pisani C."/>
            <person name="Plott C."/>
            <person name="Rajasekar S."/>
            <person name="Rhein H.S."/>
            <person name="Rohla C."/>
            <person name="Song M."/>
            <person name="Hilaire R.S."/>
            <person name="Shu S."/>
            <person name="Wells L."/>
            <person name="Wang X."/>
            <person name="Webber J."/>
            <person name="Heerema R.J."/>
            <person name="Klein P."/>
            <person name="Conner P."/>
            <person name="Grauke L."/>
            <person name="Grimwood J."/>
            <person name="Schmutz J."/>
            <person name="Randall J.J."/>
        </authorList>
    </citation>
    <scope>NUCLEOTIDE SEQUENCE</scope>
    <source>
        <tissue evidence="2">Leaf</tissue>
    </source>
</reference>
<dbReference type="Proteomes" id="UP000811246">
    <property type="component" value="Chromosome 2"/>
</dbReference>
<evidence type="ECO:0000313" key="2">
    <source>
        <dbReference type="EMBL" id="KAG6724967.1"/>
    </source>
</evidence>
<gene>
    <name evidence="2" type="ORF">I3842_02G010400</name>
</gene>
<evidence type="ECO:0000313" key="3">
    <source>
        <dbReference type="Proteomes" id="UP000811246"/>
    </source>
</evidence>
<name>A0A922FQZ9_CARIL</name>
<feature type="compositionally biased region" description="Basic residues" evidence="1">
    <location>
        <begin position="152"/>
        <end position="162"/>
    </location>
</feature>
<sequence>MDRCKAFLFVHSQNPLYPLSLLSQDLSMPSFVESSVASVTGDKLQWQVRRGLELCGKLQSSKLPSLELCPISFQWLSLPATYGSRSIMAGGATRWRSAGDRGCRRTVWWLPKNKDEAEVPALVRKPMSPNPRKANENSKRKTSTTSLINDKRKMKKLERKRT</sequence>
<dbReference type="EMBL" id="CM031826">
    <property type="protein sequence ID" value="KAG6724967.1"/>
    <property type="molecule type" value="Genomic_DNA"/>
</dbReference>
<feature type="region of interest" description="Disordered" evidence="1">
    <location>
        <begin position="119"/>
        <end position="162"/>
    </location>
</feature>
<accession>A0A922FQZ9</accession>
<comment type="caution">
    <text evidence="2">The sequence shown here is derived from an EMBL/GenBank/DDBJ whole genome shotgun (WGS) entry which is preliminary data.</text>
</comment>
<dbReference type="AlphaFoldDB" id="A0A922FQZ9"/>
<evidence type="ECO:0000256" key="1">
    <source>
        <dbReference type="SAM" id="MobiDB-lite"/>
    </source>
</evidence>